<feature type="transmembrane region" description="Helical" evidence="16">
    <location>
        <begin position="329"/>
        <end position="349"/>
    </location>
</feature>
<dbReference type="OMA" id="MSTNTAC"/>
<dbReference type="GO" id="GO:0042632">
    <property type="term" value="P:cholesterol homeostasis"/>
    <property type="evidence" value="ECO:0007669"/>
    <property type="project" value="TreeGrafter"/>
</dbReference>
<dbReference type="KEGG" id="cqu:CpipJ_CPIJ014970"/>
<evidence type="ECO:0000256" key="13">
    <source>
        <dbReference type="ARBA" id="ARBA00023221"/>
    </source>
</evidence>
<dbReference type="STRING" id="7176.B0X6W3"/>
<feature type="transmembrane region" description="Helical" evidence="16">
    <location>
        <begin position="267"/>
        <end position="290"/>
    </location>
</feature>
<dbReference type="InterPro" id="IPR032190">
    <property type="entry name" value="NPC1_N"/>
</dbReference>
<feature type="domain" description="NPC1 middle luminal" evidence="19">
    <location>
        <begin position="370"/>
        <end position="461"/>
    </location>
</feature>
<dbReference type="InterPro" id="IPR053956">
    <property type="entry name" value="NPC1_MLD"/>
</dbReference>
<keyword evidence="9 16" id="KW-0472">Membrane</keyword>
<feature type="domain" description="Niemann-Pick C1 N-terminal" evidence="18">
    <location>
        <begin position="28"/>
        <end position="266"/>
    </location>
</feature>
<feature type="region of interest" description="Disordered" evidence="15">
    <location>
        <begin position="458"/>
        <end position="509"/>
    </location>
</feature>
<dbReference type="GO" id="GO:0015485">
    <property type="term" value="F:cholesterol binding"/>
    <property type="evidence" value="ECO:0007669"/>
    <property type="project" value="TreeGrafter"/>
</dbReference>
<evidence type="ECO:0000256" key="2">
    <source>
        <dbReference type="ARBA" id="ARBA00005585"/>
    </source>
</evidence>
<dbReference type="VEuPathDB" id="VectorBase:CQUJHB011476"/>
<comment type="catalytic activity">
    <reaction evidence="14">
        <text>cholesterol(in) = cholesterol(out)</text>
        <dbReference type="Rhea" id="RHEA:39747"/>
        <dbReference type="ChEBI" id="CHEBI:16113"/>
    </reaction>
</comment>
<evidence type="ECO:0000256" key="9">
    <source>
        <dbReference type="ARBA" id="ARBA00023136"/>
    </source>
</evidence>
<dbReference type="GO" id="GO:0008203">
    <property type="term" value="P:cholesterol metabolic process"/>
    <property type="evidence" value="ECO:0007669"/>
    <property type="project" value="UniProtKB-KW"/>
</dbReference>
<evidence type="ECO:0000256" key="16">
    <source>
        <dbReference type="SAM" id="Phobius"/>
    </source>
</evidence>
<feature type="signal peptide" evidence="17">
    <location>
        <begin position="1"/>
        <end position="23"/>
    </location>
</feature>
<dbReference type="GO" id="GO:0030299">
    <property type="term" value="P:intestinal cholesterol absorption"/>
    <property type="evidence" value="ECO:0007669"/>
    <property type="project" value="TreeGrafter"/>
</dbReference>
<dbReference type="EnsemblMetazoa" id="CPIJ014970-RA">
    <property type="protein sequence ID" value="CPIJ014970-PA"/>
    <property type="gene ID" value="CPIJ014970"/>
</dbReference>
<name>B0X6W3_CULQU</name>
<proteinExistence type="inferred from homology"/>
<comment type="similarity">
    <text evidence="2">Belongs to the patched family.</text>
</comment>
<evidence type="ECO:0000256" key="17">
    <source>
        <dbReference type="SAM" id="SignalP"/>
    </source>
</evidence>
<dbReference type="Pfam" id="PF16414">
    <property type="entry name" value="NPC1_N"/>
    <property type="match status" value="1"/>
</dbReference>
<evidence type="ECO:0000313" key="22">
    <source>
        <dbReference type="Proteomes" id="UP000002320"/>
    </source>
</evidence>
<evidence type="ECO:0000256" key="10">
    <source>
        <dbReference type="ARBA" id="ARBA00023157"/>
    </source>
</evidence>
<evidence type="ECO:0000256" key="5">
    <source>
        <dbReference type="ARBA" id="ARBA00022692"/>
    </source>
</evidence>
<evidence type="ECO:0000256" key="15">
    <source>
        <dbReference type="SAM" id="MobiDB-lite"/>
    </source>
</evidence>
<dbReference type="SUPFAM" id="SSF82866">
    <property type="entry name" value="Multidrug efflux transporter AcrB transmembrane domain"/>
    <property type="match status" value="1"/>
</dbReference>
<evidence type="ECO:0000256" key="11">
    <source>
        <dbReference type="ARBA" id="ARBA00023166"/>
    </source>
</evidence>
<keyword evidence="10" id="KW-1015">Disulfide bond</keyword>
<keyword evidence="4" id="KW-0153">Cholesterol metabolism</keyword>
<reference evidence="20" key="1">
    <citation type="submission" date="2007-03" db="EMBL/GenBank/DDBJ databases">
        <title>Annotation of Culex pipiens quinquefasciatus.</title>
        <authorList>
            <consortium name="The Broad Institute Genome Sequencing Platform"/>
            <person name="Atkinson P.W."/>
            <person name="Hemingway J."/>
            <person name="Christensen B.M."/>
            <person name="Higgs S."/>
            <person name="Kodira C."/>
            <person name="Hannick L."/>
            <person name="Megy K."/>
            <person name="O'Leary S."/>
            <person name="Pearson M."/>
            <person name="Haas B.J."/>
            <person name="Mauceli E."/>
            <person name="Wortman J.R."/>
            <person name="Lee N.H."/>
            <person name="Guigo R."/>
            <person name="Stanke M."/>
            <person name="Alvarado L."/>
            <person name="Amedeo P."/>
            <person name="Antoine C.H."/>
            <person name="Arensburger P."/>
            <person name="Bidwell S.L."/>
            <person name="Crawford M."/>
            <person name="Camaro F."/>
            <person name="Devon K."/>
            <person name="Engels R."/>
            <person name="Hammond M."/>
            <person name="Howarth C."/>
            <person name="Koehrsen M."/>
            <person name="Lawson D."/>
            <person name="Montgomery P."/>
            <person name="Nene V."/>
            <person name="Nusbaum C."/>
            <person name="Puiu D."/>
            <person name="Romero-Severson J."/>
            <person name="Severson D.W."/>
            <person name="Shumway M."/>
            <person name="Sisk P."/>
            <person name="Stolte C."/>
            <person name="Zeng Q."/>
            <person name="Eisenstadt E."/>
            <person name="Fraser-Liggett C."/>
            <person name="Strausberg R."/>
            <person name="Galagan J."/>
            <person name="Birren B."/>
            <person name="Collins F.H."/>
        </authorList>
    </citation>
    <scope>NUCLEOTIDE SEQUENCE [LARGE SCALE GENOMIC DNA]</scope>
    <source>
        <strain evidence="20">JHB</strain>
    </source>
</reference>
<evidence type="ECO:0000256" key="6">
    <source>
        <dbReference type="ARBA" id="ARBA00022729"/>
    </source>
</evidence>
<evidence type="ECO:0000256" key="3">
    <source>
        <dbReference type="ARBA" id="ARBA00022448"/>
    </source>
</evidence>
<keyword evidence="5 16" id="KW-0812">Transmembrane</keyword>
<keyword evidence="12" id="KW-0325">Glycoprotein</keyword>
<comment type="subcellular location">
    <subcellularLocation>
        <location evidence="1">Endomembrane system</location>
        <topology evidence="1">Multi-pass membrane protein</topology>
    </subcellularLocation>
</comment>
<dbReference type="AlphaFoldDB" id="B0X6W3"/>
<feature type="compositionally biased region" description="Polar residues" evidence="15">
    <location>
        <begin position="458"/>
        <end position="468"/>
    </location>
</feature>
<evidence type="ECO:0000256" key="14">
    <source>
        <dbReference type="ARBA" id="ARBA00034049"/>
    </source>
</evidence>
<keyword evidence="13" id="KW-0753">Steroid metabolism</keyword>
<dbReference type="FunFam" id="1.20.1640.10:FF:000010">
    <property type="entry name" value="NPC intracellular cholesterol transporter 1"/>
    <property type="match status" value="1"/>
</dbReference>
<keyword evidence="3" id="KW-0813">Transport</keyword>
<evidence type="ECO:0000259" key="19">
    <source>
        <dbReference type="Pfam" id="PF22314"/>
    </source>
</evidence>
<gene>
    <name evidence="21" type="primary">6048471</name>
    <name evidence="20" type="ORF">CpipJ_CPIJ014970</name>
</gene>
<evidence type="ECO:0000256" key="12">
    <source>
        <dbReference type="ARBA" id="ARBA00023180"/>
    </source>
</evidence>
<keyword evidence="7 16" id="KW-1133">Transmembrane helix</keyword>
<evidence type="ECO:0000256" key="4">
    <source>
        <dbReference type="ARBA" id="ARBA00022548"/>
    </source>
</evidence>
<dbReference type="GO" id="GO:0012505">
    <property type="term" value="C:endomembrane system"/>
    <property type="evidence" value="ECO:0007669"/>
    <property type="project" value="UniProtKB-SubCell"/>
</dbReference>
<evidence type="ECO:0000256" key="1">
    <source>
        <dbReference type="ARBA" id="ARBA00004127"/>
    </source>
</evidence>
<keyword evidence="8" id="KW-0443">Lipid metabolism</keyword>
<dbReference type="eggNOG" id="KOG1933">
    <property type="taxonomic scope" value="Eukaryota"/>
</dbReference>
<sequence length="1097" mass="122139">MSGANWKLSSAVLLLVVLQAAWGQDGEHHCVMYGVCNQIGIHHQNCPSNETAKPLDPQHSLYEEAVAIMKRRCGFMFEDESTPLCCDPFQLHQLDSNFKNGEGLFGRCETCLKNMLFSICNFACNPEQSRFLTAHTHESGYYVDKVDYRIDRDHVHGVYDSCKGIILPSSGKYAMDIACGGWESTRCTAERWFEYLGDAANNDYVPFTIEYHFEEDPDARYNQDVLHCDRAYNDSNSCSCVDCAESCPVSDPPEAAKPGFLVGDLNGVTFVVAVVVGGFGLAVILVSLFIKSSKRLPEFPKFCGGFPSVNAGLTTFFTRWGTYCAGHPVLILAISSWAIAGLCYGIIFLEITTDPVELWAAPESRSRIEKDYFDTRFAPFFRTTQMFIKPTKQDYFVHETPTGNVTFGPAFDKDFLLEVFALQEHIEQIGQTEGAGLEKICYAPMTAAGKETELSECTVQSGRWSQGSRLEASPRPAMGESPDYRMATGGDRDDLGLTNKRKRSGGTGNGVGVRSTFEFYRQVRNPANRDWGLHGTNMVCGGVLCNTDSVQTQLYLASLYPEITRIARPSSSWLDDYIDWLSIDGCCRYNATDGSFCMSTNTACPPCPKEFDDTGVRPTVAQFERYLEFFLSDLPDDRCAKAGRAAYLSAMNYVADSQGHVNVHDSYFMSYHTTVVKSRDFYEALEWARKITDDIQAMLDVQAPGVEIFPYSVFYVYYEQYLTIWGDTLLSLGLSLAAVFVVTTRIARPSSSWLDDYIDWLSIDGCCRYNATDGSFCMSTNTACPPCPKEFDDTGVRPTVAQFERYLEFFLSDLPDDRCAKAGRAAYLSAMNYVADSQGHVNVHDSYFMSYHTTVVKSRDFYEALEWARKITDDIQAMLDVQAPGVEIFPYSVFYVYYEQYLTIWGDTLLSLGLSLAAVFVVTFLVTGLDIVFSAIVLLMVFLIVLNMGGFMWLWNITLNAVSLVNLVMCVGIGVEFISHIVRSFKNESGTNVQRSALALTKTGRSVFSGITLTKFAGIIVLAFANSQIFQIFYFRMYLGIVLIGAAHGLILLPVFLSYVGPRSVKRVAAEVKTSNGTEFVQQEVSAPNGDTLLGSS</sequence>
<evidence type="ECO:0000313" key="20">
    <source>
        <dbReference type="EMBL" id="EDS41634.1"/>
    </source>
</evidence>
<dbReference type="GO" id="GO:0015918">
    <property type="term" value="P:sterol transport"/>
    <property type="evidence" value="ECO:0007669"/>
    <property type="project" value="TreeGrafter"/>
</dbReference>
<dbReference type="Gene3D" id="1.20.1640.10">
    <property type="entry name" value="Multidrug efflux transporter AcrB transmembrane domain"/>
    <property type="match status" value="1"/>
</dbReference>
<keyword evidence="22" id="KW-1185">Reference proteome</keyword>
<evidence type="ECO:0000259" key="18">
    <source>
        <dbReference type="Pfam" id="PF16414"/>
    </source>
</evidence>
<dbReference type="EMBL" id="DS232427">
    <property type="protein sequence ID" value="EDS41634.1"/>
    <property type="molecule type" value="Genomic_DNA"/>
</dbReference>
<dbReference type="GO" id="GO:0005886">
    <property type="term" value="C:plasma membrane"/>
    <property type="evidence" value="ECO:0007669"/>
    <property type="project" value="TreeGrafter"/>
</dbReference>
<reference evidence="21" key="2">
    <citation type="submission" date="2021-02" db="UniProtKB">
        <authorList>
            <consortium name="EnsemblMetazoa"/>
        </authorList>
    </citation>
    <scope>IDENTIFICATION</scope>
    <source>
        <strain evidence="21">JHB</strain>
    </source>
</reference>
<dbReference type="PANTHER" id="PTHR45727:SF6">
    <property type="entry name" value="NPC INTRACELLULAR CHOLESTEROL TRANSPORTER 1 HOMOLOG 1B"/>
    <property type="match status" value="1"/>
</dbReference>
<keyword evidence="11" id="KW-1207">Sterol metabolism</keyword>
<dbReference type="Proteomes" id="UP000002320">
    <property type="component" value="Unassembled WGS sequence"/>
</dbReference>
<keyword evidence="6 17" id="KW-0732">Signal</keyword>
<feature type="chain" id="PRO_5011409275" evidence="17">
    <location>
        <begin position="24"/>
        <end position="1097"/>
    </location>
</feature>
<accession>B0X6W3</accession>
<feature type="transmembrane region" description="Helical" evidence="16">
    <location>
        <begin position="904"/>
        <end position="926"/>
    </location>
</feature>
<feature type="transmembrane region" description="Helical" evidence="16">
    <location>
        <begin position="933"/>
        <end position="955"/>
    </location>
</feature>
<organism>
    <name type="scientific">Culex quinquefasciatus</name>
    <name type="common">Southern house mosquito</name>
    <name type="synonym">Culex pungens</name>
    <dbReference type="NCBI Taxonomy" id="7176"/>
    <lineage>
        <taxon>Eukaryota</taxon>
        <taxon>Metazoa</taxon>
        <taxon>Ecdysozoa</taxon>
        <taxon>Arthropoda</taxon>
        <taxon>Hexapoda</taxon>
        <taxon>Insecta</taxon>
        <taxon>Pterygota</taxon>
        <taxon>Neoptera</taxon>
        <taxon>Endopterygota</taxon>
        <taxon>Diptera</taxon>
        <taxon>Nematocera</taxon>
        <taxon>Culicoidea</taxon>
        <taxon>Culicidae</taxon>
        <taxon>Culicinae</taxon>
        <taxon>Culicini</taxon>
        <taxon>Culex</taxon>
        <taxon>Culex</taxon>
    </lineage>
</organism>
<feature type="transmembrane region" description="Helical" evidence="16">
    <location>
        <begin position="961"/>
        <end position="985"/>
    </location>
</feature>
<dbReference type="InParanoid" id="B0X6W3"/>
<dbReference type="PANTHER" id="PTHR45727">
    <property type="entry name" value="NPC INTRACELLULAR CHOLESTEROL TRANSPORTER 1"/>
    <property type="match status" value="1"/>
</dbReference>
<dbReference type="VEuPathDB" id="VectorBase:CPIJ014970"/>
<dbReference type="HOGENOM" id="CLU_002359_0_0_1"/>
<evidence type="ECO:0000313" key="21">
    <source>
        <dbReference type="EnsemblMetazoa" id="CPIJ014970-PA"/>
    </source>
</evidence>
<feature type="transmembrane region" description="Helical" evidence="16">
    <location>
        <begin position="1006"/>
        <end position="1025"/>
    </location>
</feature>
<feature type="transmembrane region" description="Helical" evidence="16">
    <location>
        <begin position="1037"/>
        <end position="1057"/>
    </location>
</feature>
<dbReference type="Pfam" id="PF22314">
    <property type="entry name" value="NPC1_MLD"/>
    <property type="match status" value="1"/>
</dbReference>
<evidence type="ECO:0000256" key="7">
    <source>
        <dbReference type="ARBA" id="ARBA00022989"/>
    </source>
</evidence>
<evidence type="ECO:0000256" key="8">
    <source>
        <dbReference type="ARBA" id="ARBA00023098"/>
    </source>
</evidence>
<dbReference type="OrthoDB" id="6510177at2759"/>
<protein>
    <submittedName>
        <fullName evidence="20">Niemann-Pick C1 protein</fullName>
    </submittedName>
</protein>